<dbReference type="PANTHER" id="PTHR30298">
    <property type="entry name" value="H REPEAT-ASSOCIATED PREDICTED TRANSPOSASE"/>
    <property type="match status" value="1"/>
</dbReference>
<protein>
    <recommendedName>
        <fullName evidence="1">Transposase IS4-like domain-containing protein</fullName>
    </recommendedName>
</protein>
<dbReference type="Pfam" id="PF01609">
    <property type="entry name" value="DDE_Tnp_1"/>
    <property type="match status" value="1"/>
</dbReference>
<dbReference type="GO" id="GO:0004803">
    <property type="term" value="F:transposase activity"/>
    <property type="evidence" value="ECO:0007669"/>
    <property type="project" value="InterPro"/>
</dbReference>
<dbReference type="AlphaFoldDB" id="A0A1L9AZ31"/>
<dbReference type="PANTHER" id="PTHR30298:SF0">
    <property type="entry name" value="PROTEIN YBFL-RELATED"/>
    <property type="match status" value="1"/>
</dbReference>
<evidence type="ECO:0000259" key="1">
    <source>
        <dbReference type="Pfam" id="PF01609"/>
    </source>
</evidence>
<sequence>MQQMLTRLGLTFKEIVDPRASRGKRHGLGVLLSLLVVGMATGRRVLRQVEALGEDLVREGTEPKGLRGAVSDTTLDRLLSQLGPEGWDEVLQQSVRTALEQGVLRQDRLAAGVVSIDGKAGESTRGQAPCEPCHTLRDEQGQEYWYPFALRAALTSSRACPVLDQMMLEGKQGEATAFPKLLGRVVEKYGEHFKYVTGDAGLTSAANARAVREAGKHYLFALKENFSRLHDVAWVALATAPVQVRVREKARGEWVERELRVTPVPETEEFPEARQWIWVRSTREREGRLPEVETRLFLTSIPSGELSGEQMLTVVRGHWGIENGPNWTADVVLEEDTASASLRGQAPVVLSWLRLLAYNLLALVRTHLPPKDGRPVSYARTQEVLYQGLLGLAVLPETLAALA</sequence>
<comment type="caution">
    <text evidence="2">The sequence shown here is derived from an EMBL/GenBank/DDBJ whole genome shotgun (WGS) entry which is preliminary data.</text>
</comment>
<organism evidence="2 3">
    <name type="scientific">Cystobacter ferrugineus</name>
    <dbReference type="NCBI Taxonomy" id="83449"/>
    <lineage>
        <taxon>Bacteria</taxon>
        <taxon>Pseudomonadati</taxon>
        <taxon>Myxococcota</taxon>
        <taxon>Myxococcia</taxon>
        <taxon>Myxococcales</taxon>
        <taxon>Cystobacterineae</taxon>
        <taxon>Archangiaceae</taxon>
        <taxon>Cystobacter</taxon>
    </lineage>
</organism>
<dbReference type="OrthoDB" id="5487346at2"/>
<evidence type="ECO:0000313" key="3">
    <source>
        <dbReference type="Proteomes" id="UP000182229"/>
    </source>
</evidence>
<dbReference type="Proteomes" id="UP000182229">
    <property type="component" value="Unassembled WGS sequence"/>
</dbReference>
<dbReference type="STRING" id="83449.BON30_39570"/>
<gene>
    <name evidence="2" type="ORF">BON30_39570</name>
</gene>
<dbReference type="InterPro" id="IPR051698">
    <property type="entry name" value="Transposase_11-like"/>
</dbReference>
<dbReference type="InterPro" id="IPR047647">
    <property type="entry name" value="ISAs1_transpos"/>
</dbReference>
<reference evidence="2 3" key="2">
    <citation type="submission" date="2016-12" db="EMBL/GenBank/DDBJ databases">
        <title>Draft Genome Sequence of Cystobacter ferrugineus Strain Cbfe23.</title>
        <authorList>
            <person name="Akbar S."/>
            <person name="Dowd S.E."/>
            <person name="Stevens D.C."/>
        </authorList>
    </citation>
    <scope>NUCLEOTIDE SEQUENCE [LARGE SCALE GENOMIC DNA]</scope>
    <source>
        <strain evidence="2 3">Cbfe23</strain>
    </source>
</reference>
<dbReference type="EMBL" id="MPIN01000015">
    <property type="protein sequence ID" value="OJH35163.1"/>
    <property type="molecule type" value="Genomic_DNA"/>
</dbReference>
<name>A0A1L9AZ31_9BACT</name>
<feature type="domain" description="Transposase IS4-like" evidence="1">
    <location>
        <begin position="145"/>
        <end position="360"/>
    </location>
</feature>
<dbReference type="InterPro" id="IPR002559">
    <property type="entry name" value="Transposase_11"/>
</dbReference>
<accession>A0A1L9AZ31</accession>
<dbReference type="GO" id="GO:0003677">
    <property type="term" value="F:DNA binding"/>
    <property type="evidence" value="ECO:0007669"/>
    <property type="project" value="InterPro"/>
</dbReference>
<proteinExistence type="predicted"/>
<evidence type="ECO:0000313" key="2">
    <source>
        <dbReference type="EMBL" id="OJH35163.1"/>
    </source>
</evidence>
<reference evidence="3" key="1">
    <citation type="submission" date="2016-11" db="EMBL/GenBank/DDBJ databases">
        <authorList>
            <person name="Shukria A."/>
            <person name="Stevens D.C."/>
        </authorList>
    </citation>
    <scope>NUCLEOTIDE SEQUENCE [LARGE SCALE GENOMIC DNA]</scope>
    <source>
        <strain evidence="3">Cbfe23</strain>
    </source>
</reference>
<dbReference type="GO" id="GO:0006313">
    <property type="term" value="P:DNA transposition"/>
    <property type="evidence" value="ECO:0007669"/>
    <property type="project" value="InterPro"/>
</dbReference>
<dbReference type="NCBIfam" id="NF033564">
    <property type="entry name" value="transpos_ISAs1"/>
    <property type="match status" value="1"/>
</dbReference>
<keyword evidence="3" id="KW-1185">Reference proteome</keyword>